<comment type="caution">
    <text evidence="1">The sequence shown here is derived from an EMBL/GenBank/DDBJ whole genome shotgun (WGS) entry which is preliminary data.</text>
</comment>
<dbReference type="Pfam" id="PF06676">
    <property type="entry name" value="DUF1178"/>
    <property type="match status" value="1"/>
</dbReference>
<dbReference type="EMBL" id="JABBNT010000001">
    <property type="protein sequence ID" value="NMM43777.1"/>
    <property type="molecule type" value="Genomic_DNA"/>
</dbReference>
<proteinExistence type="predicted"/>
<reference evidence="1 2" key="1">
    <citation type="submission" date="2020-04" db="EMBL/GenBank/DDBJ databases">
        <title>Rhodospirillaceae bacterium KN72 isolated from deep sea.</title>
        <authorList>
            <person name="Zhang D.-C."/>
        </authorList>
    </citation>
    <scope>NUCLEOTIDE SEQUENCE [LARGE SCALE GENOMIC DNA]</scope>
    <source>
        <strain evidence="1 2">KN72</strain>
    </source>
</reference>
<gene>
    <name evidence="1" type="ORF">HH303_04770</name>
</gene>
<sequence length="139" mass="15506">MISFTLLCDKDHEFEGWFKDSAAFEDQRQAGQIACPACGSHVVQQGLSRPNISSGKMQTSARTEQALRMRESLKALRREIEGTHENVGGKFAEEARKIHYGEKEARGIYGQTSGDEAKELLEEGIAITPIPWIEDIPEN</sequence>
<evidence type="ECO:0000313" key="2">
    <source>
        <dbReference type="Proteomes" id="UP000539372"/>
    </source>
</evidence>
<accession>A0A7Y0HFB6</accession>
<protein>
    <submittedName>
        <fullName evidence="1">DUF1178 family protein</fullName>
    </submittedName>
</protein>
<name>A0A7Y0HFB6_9PROT</name>
<dbReference type="Proteomes" id="UP000539372">
    <property type="component" value="Unassembled WGS sequence"/>
</dbReference>
<evidence type="ECO:0000313" key="1">
    <source>
        <dbReference type="EMBL" id="NMM43777.1"/>
    </source>
</evidence>
<dbReference type="InterPro" id="IPR009562">
    <property type="entry name" value="DUF1178"/>
</dbReference>
<keyword evidence="2" id="KW-1185">Reference proteome</keyword>
<dbReference type="AlphaFoldDB" id="A0A7Y0HFB6"/>
<organism evidence="1 2">
    <name type="scientific">Pacificispira spongiicola</name>
    <dbReference type="NCBI Taxonomy" id="2729598"/>
    <lineage>
        <taxon>Bacteria</taxon>
        <taxon>Pseudomonadati</taxon>
        <taxon>Pseudomonadota</taxon>
        <taxon>Alphaproteobacteria</taxon>
        <taxon>Rhodospirillales</taxon>
        <taxon>Rhodospirillaceae</taxon>
        <taxon>Pacificispira</taxon>
    </lineage>
</organism>
<dbReference type="PIRSF" id="PIRSF032131">
    <property type="entry name" value="UCP032131"/>
    <property type="match status" value="1"/>
</dbReference>